<gene>
    <name evidence="7" type="ORF">ACJRO7_032112</name>
</gene>
<keyword evidence="2" id="KW-0186">Copper</keyword>
<dbReference type="PROSITE" id="PS51485">
    <property type="entry name" value="PHYTOCYANIN"/>
    <property type="match status" value="1"/>
</dbReference>
<evidence type="ECO:0000313" key="7">
    <source>
        <dbReference type="EMBL" id="KAL3727324.1"/>
    </source>
</evidence>
<dbReference type="Proteomes" id="UP001634007">
    <property type="component" value="Unassembled WGS sequence"/>
</dbReference>
<dbReference type="SUPFAM" id="SSF49503">
    <property type="entry name" value="Cupredoxins"/>
    <property type="match status" value="1"/>
</dbReference>
<feature type="region of interest" description="Disordered" evidence="4">
    <location>
        <begin position="128"/>
        <end position="149"/>
    </location>
</feature>
<proteinExistence type="predicted"/>
<keyword evidence="1" id="KW-0479">Metal-binding</keyword>
<evidence type="ECO:0000313" key="8">
    <source>
        <dbReference type="Proteomes" id="UP001634007"/>
    </source>
</evidence>
<dbReference type="InterPro" id="IPR003245">
    <property type="entry name" value="Phytocyanin_dom"/>
</dbReference>
<evidence type="ECO:0000256" key="1">
    <source>
        <dbReference type="ARBA" id="ARBA00022723"/>
    </source>
</evidence>
<dbReference type="GO" id="GO:0046872">
    <property type="term" value="F:metal ion binding"/>
    <property type="evidence" value="ECO:0007669"/>
    <property type="project" value="UniProtKB-KW"/>
</dbReference>
<dbReference type="PANTHER" id="PTHR33021:SF339">
    <property type="entry name" value="OS07G0570600 PROTEIN"/>
    <property type="match status" value="1"/>
</dbReference>
<organism evidence="7 8">
    <name type="scientific">Eucalyptus globulus</name>
    <name type="common">Tasmanian blue gum</name>
    <dbReference type="NCBI Taxonomy" id="34317"/>
    <lineage>
        <taxon>Eukaryota</taxon>
        <taxon>Viridiplantae</taxon>
        <taxon>Streptophyta</taxon>
        <taxon>Embryophyta</taxon>
        <taxon>Tracheophyta</taxon>
        <taxon>Spermatophyta</taxon>
        <taxon>Magnoliopsida</taxon>
        <taxon>eudicotyledons</taxon>
        <taxon>Gunneridae</taxon>
        <taxon>Pentapetalae</taxon>
        <taxon>rosids</taxon>
        <taxon>malvids</taxon>
        <taxon>Myrtales</taxon>
        <taxon>Myrtaceae</taxon>
        <taxon>Myrtoideae</taxon>
        <taxon>Eucalypteae</taxon>
        <taxon>Eucalyptus</taxon>
    </lineage>
</organism>
<evidence type="ECO:0000256" key="2">
    <source>
        <dbReference type="ARBA" id="ARBA00023008"/>
    </source>
</evidence>
<protein>
    <recommendedName>
        <fullName evidence="6">Phytocyanin domain-containing protein</fullName>
    </recommendedName>
</protein>
<keyword evidence="3" id="KW-0325">Glycoprotein</keyword>
<dbReference type="InterPro" id="IPR008972">
    <property type="entry name" value="Cupredoxin"/>
</dbReference>
<keyword evidence="8" id="KW-1185">Reference proteome</keyword>
<dbReference type="AlphaFoldDB" id="A0ABD3JI93"/>
<dbReference type="InterPro" id="IPR039391">
    <property type="entry name" value="Phytocyanin-like"/>
</dbReference>
<evidence type="ECO:0000256" key="4">
    <source>
        <dbReference type="SAM" id="MobiDB-lite"/>
    </source>
</evidence>
<dbReference type="InterPro" id="IPR028871">
    <property type="entry name" value="BlueCu_1_BS"/>
</dbReference>
<feature type="chain" id="PRO_5044756475" description="Phytocyanin domain-containing protein" evidence="5">
    <location>
        <begin position="17"/>
        <end position="173"/>
    </location>
</feature>
<dbReference type="FunFam" id="2.60.40.420:FF:000003">
    <property type="entry name" value="Blue copper"/>
    <property type="match status" value="1"/>
</dbReference>
<evidence type="ECO:0000256" key="3">
    <source>
        <dbReference type="ARBA" id="ARBA00023180"/>
    </source>
</evidence>
<dbReference type="Gene3D" id="2.60.40.420">
    <property type="entry name" value="Cupredoxins - blue copper proteins"/>
    <property type="match status" value="1"/>
</dbReference>
<keyword evidence="5" id="KW-0732">Signal</keyword>
<dbReference type="PROSITE" id="PS00196">
    <property type="entry name" value="COPPER_BLUE"/>
    <property type="match status" value="1"/>
</dbReference>
<evidence type="ECO:0000259" key="6">
    <source>
        <dbReference type="PROSITE" id="PS51485"/>
    </source>
</evidence>
<dbReference type="Pfam" id="PF02298">
    <property type="entry name" value="Cu_bind_like"/>
    <property type="match status" value="1"/>
</dbReference>
<feature type="domain" description="Phytocyanin" evidence="6">
    <location>
        <begin position="22"/>
        <end position="123"/>
    </location>
</feature>
<feature type="signal peptide" evidence="5">
    <location>
        <begin position="1"/>
        <end position="16"/>
    </location>
</feature>
<name>A0ABD3JI93_EUCGL</name>
<dbReference type="EMBL" id="JBJKBG010000008">
    <property type="protein sequence ID" value="KAL3727324.1"/>
    <property type="molecule type" value="Genomic_DNA"/>
</dbReference>
<accession>A0ABD3JI93</accession>
<dbReference type="PANTHER" id="PTHR33021">
    <property type="entry name" value="BLUE COPPER PROTEIN"/>
    <property type="match status" value="1"/>
</dbReference>
<sequence length="173" mass="18553">MGALMLMMMMMATAMAKLCDGAVYKVGDTAGWTTIGNVDYKQWSATKTFQLGDTILFQYSAQFHNVMHVTHAEFRACNTTSPKATYTTGNDSITLTNRGHHYFFCGVPGHCQAGQKVDINVLRKPVSAQTPSPSAVPTPGIQGPSPNNGHLPRALKGSFAKLGLLTVVLAVCC</sequence>
<comment type="caution">
    <text evidence="7">The sequence shown here is derived from an EMBL/GenBank/DDBJ whole genome shotgun (WGS) entry which is preliminary data.</text>
</comment>
<evidence type="ECO:0000256" key="5">
    <source>
        <dbReference type="SAM" id="SignalP"/>
    </source>
</evidence>
<reference evidence="7 8" key="1">
    <citation type="submission" date="2024-11" db="EMBL/GenBank/DDBJ databases">
        <title>Chromosome-level genome assembly of Eucalyptus globulus Labill. provides insights into its genome evolution.</title>
        <authorList>
            <person name="Li X."/>
        </authorList>
    </citation>
    <scope>NUCLEOTIDE SEQUENCE [LARGE SCALE GENOMIC DNA]</scope>
    <source>
        <strain evidence="7">CL2024</strain>
        <tissue evidence="7">Fresh tender leaves</tissue>
    </source>
</reference>